<keyword evidence="1" id="KW-1133">Transmembrane helix</keyword>
<keyword evidence="3" id="KW-1185">Reference proteome</keyword>
<evidence type="ECO:0000313" key="3">
    <source>
        <dbReference type="Proteomes" id="UP001499959"/>
    </source>
</evidence>
<feature type="transmembrane region" description="Helical" evidence="1">
    <location>
        <begin position="41"/>
        <end position="63"/>
    </location>
</feature>
<evidence type="ECO:0000313" key="2">
    <source>
        <dbReference type="EMBL" id="GAA4798570.1"/>
    </source>
</evidence>
<accession>A0ABP9BU04</accession>
<feature type="transmembrane region" description="Helical" evidence="1">
    <location>
        <begin position="104"/>
        <end position="125"/>
    </location>
</feature>
<dbReference type="Proteomes" id="UP001499959">
    <property type="component" value="Unassembled WGS sequence"/>
</dbReference>
<sequence>MTGKPTASPLVGLASHLLQFLPLSGFLLVAFRHGAPGLEDWLIAFMAGGAIAVLQVLLTLAFARGRPLNRMLLGVNAYLVVGGFSALTNQLWILQSLNDLRESGLFLCILAVGVLTTLGTPAGFVGREDRSGAGRTARYSWVLLALAAIATIPSFLLREQLLYSAVIPLTVLSMLHRRLGNRIETS</sequence>
<dbReference type="EMBL" id="BAABJE010000014">
    <property type="protein sequence ID" value="GAA4798570.1"/>
    <property type="molecule type" value="Genomic_DNA"/>
</dbReference>
<name>A0ABP9BU04_9GAMM</name>
<feature type="transmembrane region" description="Helical" evidence="1">
    <location>
        <begin position="137"/>
        <end position="155"/>
    </location>
</feature>
<reference evidence="3" key="1">
    <citation type="journal article" date="2019" name="Int. J. Syst. Evol. Microbiol.">
        <title>The Global Catalogue of Microorganisms (GCM) 10K type strain sequencing project: providing services to taxonomists for standard genome sequencing and annotation.</title>
        <authorList>
            <consortium name="The Broad Institute Genomics Platform"/>
            <consortium name="The Broad Institute Genome Sequencing Center for Infectious Disease"/>
            <person name="Wu L."/>
            <person name="Ma J."/>
        </authorList>
    </citation>
    <scope>NUCLEOTIDE SEQUENCE [LARGE SCALE GENOMIC DNA]</scope>
    <source>
        <strain evidence="3">JCM 18204</strain>
    </source>
</reference>
<keyword evidence="1" id="KW-0812">Transmembrane</keyword>
<keyword evidence="1" id="KW-0472">Membrane</keyword>
<organism evidence="2 3">
    <name type="scientific">Lysobacter hankyongensis</name>
    <dbReference type="NCBI Taxonomy" id="1176535"/>
    <lineage>
        <taxon>Bacteria</taxon>
        <taxon>Pseudomonadati</taxon>
        <taxon>Pseudomonadota</taxon>
        <taxon>Gammaproteobacteria</taxon>
        <taxon>Lysobacterales</taxon>
        <taxon>Lysobacteraceae</taxon>
        <taxon>Lysobacter</taxon>
    </lineage>
</organism>
<dbReference type="RefSeq" id="WP_345303757.1">
    <property type="nucleotide sequence ID" value="NZ_BAABJE010000014.1"/>
</dbReference>
<comment type="caution">
    <text evidence="2">The sequence shown here is derived from an EMBL/GenBank/DDBJ whole genome shotgun (WGS) entry which is preliminary data.</text>
</comment>
<evidence type="ECO:0000256" key="1">
    <source>
        <dbReference type="SAM" id="Phobius"/>
    </source>
</evidence>
<proteinExistence type="predicted"/>
<feature type="transmembrane region" description="Helical" evidence="1">
    <location>
        <begin position="75"/>
        <end position="92"/>
    </location>
</feature>
<gene>
    <name evidence="2" type="ORF">GCM10023307_25890</name>
</gene>
<protein>
    <recommendedName>
        <fullName evidence="4">Permease</fullName>
    </recommendedName>
</protein>
<evidence type="ECO:0008006" key="4">
    <source>
        <dbReference type="Google" id="ProtNLM"/>
    </source>
</evidence>